<dbReference type="Gene3D" id="1.10.287.130">
    <property type="match status" value="1"/>
</dbReference>
<dbReference type="InterPro" id="IPR036890">
    <property type="entry name" value="HATPase_C_sf"/>
</dbReference>
<dbReference type="SMART" id="SM00388">
    <property type="entry name" value="HisKA"/>
    <property type="match status" value="1"/>
</dbReference>
<dbReference type="InterPro" id="IPR036097">
    <property type="entry name" value="HisK_dim/P_sf"/>
</dbReference>
<keyword evidence="4 9" id="KW-0418">Kinase</keyword>
<dbReference type="SUPFAM" id="SSF55874">
    <property type="entry name" value="ATPase domain of HSP90 chaperone/DNA topoisomerase II/histidine kinase"/>
    <property type="match status" value="1"/>
</dbReference>
<evidence type="ECO:0000256" key="3">
    <source>
        <dbReference type="ARBA" id="ARBA00022553"/>
    </source>
</evidence>
<dbReference type="SUPFAM" id="SSF47384">
    <property type="entry name" value="Homodimeric domain of signal transducing histidine kinase"/>
    <property type="match status" value="1"/>
</dbReference>
<keyword evidence="4 9" id="KW-0808">Transferase</keyword>
<dbReference type="SMART" id="SM00387">
    <property type="entry name" value="HATPase_c"/>
    <property type="match status" value="1"/>
</dbReference>
<gene>
    <name evidence="9" type="ORF">PCC6912_35690</name>
</gene>
<dbReference type="CDD" id="cd00082">
    <property type="entry name" value="HisKA"/>
    <property type="match status" value="1"/>
</dbReference>
<dbReference type="InterPro" id="IPR005467">
    <property type="entry name" value="His_kinase_dom"/>
</dbReference>
<comment type="caution">
    <text evidence="9">The sequence shown here is derived from an EMBL/GenBank/DDBJ whole genome shotgun (WGS) entry which is preliminary data.</text>
</comment>
<dbReference type="GO" id="GO:0004674">
    <property type="term" value="F:protein serine/threonine kinase activity"/>
    <property type="evidence" value="ECO:0007669"/>
    <property type="project" value="UniProtKB-KW"/>
</dbReference>
<keyword evidence="5" id="KW-0902">Two-component regulatory system</keyword>
<dbReference type="InterPro" id="IPR003661">
    <property type="entry name" value="HisK_dim/P_dom"/>
</dbReference>
<dbReference type="PANTHER" id="PTHR43642:SF1">
    <property type="entry name" value="HYBRID SIGNAL TRANSDUCTION HISTIDINE KINASE G"/>
    <property type="match status" value="1"/>
</dbReference>
<reference evidence="9 10" key="1">
    <citation type="journal article" date="2019" name="Genome Biol. Evol.">
        <title>Day and night: Metabolic profiles and evolutionary relationships of six axenic non-marine cyanobacteria.</title>
        <authorList>
            <person name="Will S.E."/>
            <person name="Henke P."/>
            <person name="Boedeker C."/>
            <person name="Huang S."/>
            <person name="Brinkmann H."/>
            <person name="Rohde M."/>
            <person name="Jarek M."/>
            <person name="Friedl T."/>
            <person name="Seufert S."/>
            <person name="Schumacher M."/>
            <person name="Overmann J."/>
            <person name="Neumann-Schaal M."/>
            <person name="Petersen J."/>
        </authorList>
    </citation>
    <scope>NUCLEOTIDE SEQUENCE [LARGE SCALE GENOMIC DNA]</scope>
    <source>
        <strain evidence="9 10">PCC 6912</strain>
    </source>
</reference>
<dbReference type="SUPFAM" id="SSF48452">
    <property type="entry name" value="TPR-like"/>
    <property type="match status" value="1"/>
</dbReference>
<dbReference type="InterPro" id="IPR041664">
    <property type="entry name" value="AAA_16"/>
</dbReference>
<dbReference type="OrthoDB" id="517727at2"/>
<dbReference type="Pfam" id="PF02518">
    <property type="entry name" value="HATPase_c"/>
    <property type="match status" value="1"/>
</dbReference>
<dbReference type="GO" id="GO:0005524">
    <property type="term" value="F:ATP binding"/>
    <property type="evidence" value="ECO:0007669"/>
    <property type="project" value="InterPro"/>
</dbReference>
<dbReference type="InterPro" id="IPR011990">
    <property type="entry name" value="TPR-like_helical_dom_sf"/>
</dbReference>
<proteinExistence type="predicted"/>
<dbReference type="Pfam" id="PF01590">
    <property type="entry name" value="GAF"/>
    <property type="match status" value="1"/>
</dbReference>
<dbReference type="Gene3D" id="3.40.50.300">
    <property type="entry name" value="P-loop containing nucleotide triphosphate hydrolases"/>
    <property type="match status" value="1"/>
</dbReference>
<dbReference type="PROSITE" id="PS50011">
    <property type="entry name" value="PROTEIN_KINASE_DOM"/>
    <property type="match status" value="1"/>
</dbReference>
<keyword evidence="9" id="KW-0723">Serine/threonine-protein kinase</keyword>
<keyword evidence="10" id="KW-1185">Reference proteome</keyword>
<evidence type="ECO:0000256" key="4">
    <source>
        <dbReference type="ARBA" id="ARBA00022777"/>
    </source>
</evidence>
<dbReference type="InterPro" id="IPR011009">
    <property type="entry name" value="Kinase-like_dom_sf"/>
</dbReference>
<dbReference type="EC" id="2.7.13.3" evidence="2"/>
<dbReference type="SUPFAM" id="SSF55781">
    <property type="entry name" value="GAF domain-like"/>
    <property type="match status" value="1"/>
</dbReference>
<organism evidence="9 10">
    <name type="scientific">Chlorogloeopsis fritschii PCC 6912</name>
    <dbReference type="NCBI Taxonomy" id="211165"/>
    <lineage>
        <taxon>Bacteria</taxon>
        <taxon>Bacillati</taxon>
        <taxon>Cyanobacteriota</taxon>
        <taxon>Cyanophyceae</taxon>
        <taxon>Nostocales</taxon>
        <taxon>Chlorogloeopsidaceae</taxon>
        <taxon>Chlorogloeopsis</taxon>
    </lineage>
</organism>
<dbReference type="PROSITE" id="PS50109">
    <property type="entry name" value="HIS_KIN"/>
    <property type="match status" value="1"/>
</dbReference>
<protein>
    <recommendedName>
        <fullName evidence="2">histidine kinase</fullName>
        <ecNumber evidence="2">2.7.13.3</ecNumber>
    </recommendedName>
</protein>
<evidence type="ECO:0000256" key="6">
    <source>
        <dbReference type="SAM" id="Coils"/>
    </source>
</evidence>
<dbReference type="SUPFAM" id="SSF52540">
    <property type="entry name" value="P-loop containing nucleoside triphosphate hydrolases"/>
    <property type="match status" value="1"/>
</dbReference>
<evidence type="ECO:0000259" key="8">
    <source>
        <dbReference type="PROSITE" id="PS50109"/>
    </source>
</evidence>
<dbReference type="InterPro" id="IPR008271">
    <property type="entry name" value="Ser/Thr_kinase_AS"/>
</dbReference>
<dbReference type="InterPro" id="IPR000719">
    <property type="entry name" value="Prot_kinase_dom"/>
</dbReference>
<dbReference type="SMART" id="SM00220">
    <property type="entry name" value="S_TKc"/>
    <property type="match status" value="1"/>
</dbReference>
<dbReference type="SUPFAM" id="SSF56112">
    <property type="entry name" value="Protein kinase-like (PK-like)"/>
    <property type="match status" value="1"/>
</dbReference>
<dbReference type="InterPro" id="IPR029016">
    <property type="entry name" value="GAF-like_dom_sf"/>
</dbReference>
<dbReference type="Pfam" id="PF00069">
    <property type="entry name" value="Pkinase"/>
    <property type="match status" value="1"/>
</dbReference>
<evidence type="ECO:0000256" key="1">
    <source>
        <dbReference type="ARBA" id="ARBA00000085"/>
    </source>
</evidence>
<evidence type="ECO:0000313" key="10">
    <source>
        <dbReference type="Proteomes" id="UP000268857"/>
    </source>
</evidence>
<dbReference type="PANTHER" id="PTHR43642">
    <property type="entry name" value="HYBRID SIGNAL TRANSDUCTION HISTIDINE KINASE G"/>
    <property type="match status" value="1"/>
</dbReference>
<dbReference type="SMART" id="SM00065">
    <property type="entry name" value="GAF"/>
    <property type="match status" value="1"/>
</dbReference>
<dbReference type="InterPro" id="IPR053159">
    <property type="entry name" value="Hybrid_Histidine_Kinase"/>
</dbReference>
<comment type="catalytic activity">
    <reaction evidence="1">
        <text>ATP + protein L-histidine = ADP + protein N-phospho-L-histidine.</text>
        <dbReference type="EC" id="2.7.13.3"/>
    </reaction>
</comment>
<dbReference type="PROSITE" id="PS00108">
    <property type="entry name" value="PROTEIN_KINASE_ST"/>
    <property type="match status" value="1"/>
</dbReference>
<evidence type="ECO:0000259" key="7">
    <source>
        <dbReference type="PROSITE" id="PS50011"/>
    </source>
</evidence>
<dbReference type="PRINTS" id="PR00344">
    <property type="entry name" value="BCTRLSENSOR"/>
</dbReference>
<dbReference type="InterPro" id="IPR004358">
    <property type="entry name" value="Sig_transdc_His_kin-like_C"/>
</dbReference>
<accession>A0A433N8Z9</accession>
<dbReference type="EMBL" id="RSCJ01000015">
    <property type="protein sequence ID" value="RUR78227.1"/>
    <property type="molecule type" value="Genomic_DNA"/>
</dbReference>
<dbReference type="Pfam" id="PF13191">
    <property type="entry name" value="AAA_16"/>
    <property type="match status" value="1"/>
</dbReference>
<dbReference type="RefSeq" id="WP_016876999.1">
    <property type="nucleotide sequence ID" value="NZ_AJLN01000063.1"/>
</dbReference>
<feature type="coiled-coil region" evidence="6">
    <location>
        <begin position="1543"/>
        <end position="1595"/>
    </location>
</feature>
<keyword evidence="6" id="KW-0175">Coiled coil</keyword>
<dbReference type="InterPro" id="IPR003594">
    <property type="entry name" value="HATPase_dom"/>
</dbReference>
<dbReference type="STRING" id="211165.GCA_000317285_02034"/>
<feature type="domain" description="Protein kinase" evidence="7">
    <location>
        <begin position="14"/>
        <end position="278"/>
    </location>
</feature>
<dbReference type="InterPro" id="IPR027417">
    <property type="entry name" value="P-loop_NTPase"/>
</dbReference>
<sequence>MTVLVDTIKPFPGYRIVEQIYLGSRTIVYRGIREQDHKPVIIKMMRNEYPSFNEIAQFRNQYSITKNLNLSGIIKTYSLENYRNGYAIVMEDFGGVSLKQWIGKNIETLPINLQTFLDISIQITSILDGLHRHRIIHKDIKPANILIHPNTKEIRIIDFSIASVLPRELQSLTNPNILEGTLTYISPEQTGRMNRGIDYRADFYSLGVTFFELLTGQLPFTNTDQMELVYCHIAKEPPRLSYINPKIPSILSDIISKLMAKNAEDRYQSALGLKYDLEVCKQQWQQTEKIDSFELATRDISDRFLIPEKLYGRHQEVETLLAAFERATGGATEMILVAGDPGVGKTAVVNEVHKPIVRQRSYFIRGKFDQFQRDIPFSAWIEAFRDLIRQILSESDAQIQQWQEQILLALGDQAQVITNVIPQLEQIIGEQPEVAELSGSAAENRFNLLFQRFIKVFSSQGHPLVIFLDDLQWADAASLKFIQLLVNSNSKELERWEPELIGETQDSLLLIGAYRDNEVSKTHPLYLALNQSEKDGAIINTITLKNLNQSDLNRLIADTLHCTETLAVPLTQMVFAKTKGNPFFSTRFLKSLHTDGLIKFYFDLGYWQYSLTEIKTLSLTDDVVEFMALQIEKLPKPTQEILKLAACIGNQFDLKSLSIVYEKNITDTASDLWIALHEGLILPQTENYKLFAENGDSLLTSDDVEVSIAVPKYKFVHDRVQQAAYTLIPENKKQIFHLKIGELLLTKTPVTEWENNIFALVNQFNMAVKLIVIQAKRDELAEMNLIAGHKALASTAYTAALKYLSTGIELLADDSWERKYELTLALYETAAEAAYLAGEFEYTKKFIQKVLGQAKTLLEKVKVYQVQIEAYKAQGQGIEAIDIGLQVLSFLGIDFPNQPTKDDVEIALQETQLALVDKQIEQLIDLPEMVESTTLAIMNILGRLLPIAYTIKPLLFSLFVFKQVSLSLKYGNCSTSALSYSTYGITLWNLSDINSSYKFGQLALQLLKKEDAKAIKCIVTFVVNAFIRVWQEHIKATLKHLLEAYAVGIEIGDIEQSAYSLYMYSEHSFWQGKELVTLEQEINTYHQKIAQLNQTTPLHLNAINRETILNLLGESQINDSLLEQIDNEENMLILRNEVDNKTVIFYRHLQKLFLCYLFQDYLEAKKQAMLIEEYLDAVPARFVVAIFYFYSSLALLAVYHEANQSEQEQILGKVLDYQNQFKKLAEQAPMNFLHKYYLLEAEQHRVLGNNLEAINCYDRAICLAKENEYIHEEALANELAAKFYLECGRQKIAQVYLIDAYYGYVRWGAKAKVDNLAKCYPQLLAHILQHETLNYYPSEQSRVGDTASVSTLNDRQTVIGSQTSISDSLDLAAVIKVSQALSGEIELEQLLSTLMRAVMENAGASKCALILNTGNNLNLTVTAISSSSAFAPIHTEFPSLRLELSQDILPITLVNYVKRTGEIVVVDDTKAEEFLANDYYVLRQQPKSLLCIPISNQGKFLGILYLENNLTTAAFTRDRVELLKLIVTQGAISLENAILYRDLIQAKKSLEEYSHTLEEKVEQRTQELNNNNQRLQQAILDLQNAQSQLIQNEKMSSLGQMVAGIAHEINNPINFIHGNIAHAREYVQDLLDLITVYQQEYPHPSGAVTQKSEEIDLEFLLQDLPKLIDSMKIGTSRIRNIVLGLRNFSRLDEADMKPVDVHEGIDNSLMILQHKLKAKSDRPEIGVIKEYGQLPPVNCYAGQLNQVFMNILSNAIDALEEGIVRAGGDTGIWGQGNKETWCTEKTQFPLPQIRIHTELADRNIVRIRIMDNGCGMPIEVQQKIFDPFFTTKPVGSGTGLGLSISYQIVVDKHKGQLICNSSIGNGTEFMIEIPIQG</sequence>
<dbReference type="GO" id="GO:0000155">
    <property type="term" value="F:phosphorelay sensor kinase activity"/>
    <property type="evidence" value="ECO:0007669"/>
    <property type="project" value="InterPro"/>
</dbReference>
<keyword evidence="3" id="KW-0597">Phosphoprotein</keyword>
<dbReference type="Gene3D" id="1.10.510.10">
    <property type="entry name" value="Transferase(Phosphotransferase) domain 1"/>
    <property type="match status" value="1"/>
</dbReference>
<dbReference type="Proteomes" id="UP000268857">
    <property type="component" value="Unassembled WGS sequence"/>
</dbReference>
<dbReference type="Gene3D" id="3.30.200.20">
    <property type="entry name" value="Phosphorylase Kinase, domain 1"/>
    <property type="match status" value="1"/>
</dbReference>
<dbReference type="Gene3D" id="3.30.450.40">
    <property type="match status" value="1"/>
</dbReference>
<evidence type="ECO:0000256" key="5">
    <source>
        <dbReference type="ARBA" id="ARBA00023012"/>
    </source>
</evidence>
<dbReference type="CDD" id="cd14014">
    <property type="entry name" value="STKc_PknB_like"/>
    <property type="match status" value="1"/>
</dbReference>
<dbReference type="InterPro" id="IPR003018">
    <property type="entry name" value="GAF"/>
</dbReference>
<dbReference type="Gene3D" id="3.30.565.10">
    <property type="entry name" value="Histidine kinase-like ATPase, C-terminal domain"/>
    <property type="match status" value="1"/>
</dbReference>
<evidence type="ECO:0000256" key="2">
    <source>
        <dbReference type="ARBA" id="ARBA00012438"/>
    </source>
</evidence>
<name>A0A433N8Z9_CHLFR</name>
<evidence type="ECO:0000313" key="9">
    <source>
        <dbReference type="EMBL" id="RUR78227.1"/>
    </source>
</evidence>
<feature type="domain" description="Histidine kinase" evidence="8">
    <location>
        <begin position="1604"/>
        <end position="1877"/>
    </location>
</feature>